<dbReference type="RefSeq" id="WP_198207751.1">
    <property type="nucleotide sequence ID" value="NZ_JACFRB010000001.1"/>
</dbReference>
<gene>
    <name evidence="1" type="ORF">H3T91_03545</name>
</gene>
<dbReference type="EMBL" id="JACFRB010000001">
    <property type="protein sequence ID" value="MBI0105569.1"/>
    <property type="molecule type" value="Genomic_DNA"/>
</dbReference>
<dbReference type="Proteomes" id="UP000766153">
    <property type="component" value="Unassembled WGS sequence"/>
</dbReference>
<organism evidence="1 2">
    <name type="scientific">Bifidobacterium polysaccharolyticum</name>
    <dbReference type="NCBI Taxonomy" id="2750967"/>
    <lineage>
        <taxon>Bacteria</taxon>
        <taxon>Bacillati</taxon>
        <taxon>Actinomycetota</taxon>
        <taxon>Actinomycetes</taxon>
        <taxon>Bifidobacteriales</taxon>
        <taxon>Bifidobacteriaceae</taxon>
        <taxon>Bifidobacterium</taxon>
    </lineage>
</organism>
<evidence type="ECO:0000313" key="2">
    <source>
        <dbReference type="Proteomes" id="UP000766153"/>
    </source>
</evidence>
<comment type="caution">
    <text evidence="1">The sequence shown here is derived from an EMBL/GenBank/DDBJ whole genome shotgun (WGS) entry which is preliminary data.</text>
</comment>
<evidence type="ECO:0008006" key="3">
    <source>
        <dbReference type="Google" id="ProtNLM"/>
    </source>
</evidence>
<keyword evidence="2" id="KW-1185">Reference proteome</keyword>
<evidence type="ECO:0000313" key="1">
    <source>
        <dbReference type="EMBL" id="MBI0105569.1"/>
    </source>
</evidence>
<protein>
    <recommendedName>
        <fullName evidence="3">XRE family transcriptional regulator</fullName>
    </recommendedName>
</protein>
<dbReference type="Gene3D" id="1.10.260.40">
    <property type="entry name" value="lambda repressor-like DNA-binding domains"/>
    <property type="match status" value="1"/>
</dbReference>
<sequence>MDNIDLTWKGHAQEIGINIAIARTVKRHPQDRVAADAGLSRFTYWKLECGESNHDTQPQTA</sequence>
<proteinExistence type="predicted"/>
<dbReference type="InterPro" id="IPR010982">
    <property type="entry name" value="Lambda_DNA-bd_dom_sf"/>
</dbReference>
<accession>A0ABS0QUN3</accession>
<dbReference type="SUPFAM" id="SSF47413">
    <property type="entry name" value="lambda repressor-like DNA-binding domains"/>
    <property type="match status" value="1"/>
</dbReference>
<reference evidence="1 2" key="1">
    <citation type="submission" date="2020-07" db="EMBL/GenBank/DDBJ databases">
        <title>Isolated bacteria genomes of Apis mellifera.</title>
        <authorList>
            <person name="Wu J."/>
            <person name="Zheng H."/>
        </authorList>
    </citation>
    <scope>NUCLEOTIDE SEQUENCE [LARGE SCALE GENOMIC DNA]</scope>
    <source>
        <strain evidence="1 2">B14448H7</strain>
    </source>
</reference>
<name>A0ABS0QUN3_9BIFI</name>